<sequence>MTGRVEKKLHFPFKRRFLSLHRPPVVMAVGDYTFHVHENVLGANSILLHDALNSRSEGSTEQVVLPNLARCGLLFGKYIDWLYSGRLCLEPSIKWKPCYRIAEELQDCTFKDALIDIYIEKIVAEDDYPLLGHVIYQYTDRESPHSKLALDVAINFWHDKTLQDFCRYMPVVERSQEYFLDLIAAFAVKNRARPTEHVSPREFFKDIGTCIYHEHTNVKISYSITPCYKTKWKV</sequence>
<dbReference type="Gene3D" id="3.30.710.10">
    <property type="entry name" value="Potassium Channel Kv1.1, Chain A"/>
    <property type="match status" value="1"/>
</dbReference>
<dbReference type="AlphaFoldDB" id="A0A1Y2LYB8"/>
<gene>
    <name evidence="2" type="ORF">B5807_06917</name>
</gene>
<dbReference type="CDD" id="cd18186">
    <property type="entry name" value="BTB_POZ_ZBTB_KLHL-like"/>
    <property type="match status" value="1"/>
</dbReference>
<feature type="domain" description="BTB" evidence="1">
    <location>
        <begin position="23"/>
        <end position="91"/>
    </location>
</feature>
<dbReference type="InterPro" id="IPR011333">
    <property type="entry name" value="SKP1/BTB/POZ_sf"/>
</dbReference>
<proteinExistence type="predicted"/>
<evidence type="ECO:0000259" key="1">
    <source>
        <dbReference type="PROSITE" id="PS50097"/>
    </source>
</evidence>
<evidence type="ECO:0000313" key="2">
    <source>
        <dbReference type="EMBL" id="OSS48926.1"/>
    </source>
</evidence>
<dbReference type="PROSITE" id="PS50097">
    <property type="entry name" value="BTB"/>
    <property type="match status" value="1"/>
</dbReference>
<accession>A0A1Y2LYB8</accession>
<organism evidence="2 3">
    <name type="scientific">Epicoccum nigrum</name>
    <name type="common">Soil fungus</name>
    <name type="synonym">Epicoccum purpurascens</name>
    <dbReference type="NCBI Taxonomy" id="105696"/>
    <lineage>
        <taxon>Eukaryota</taxon>
        <taxon>Fungi</taxon>
        <taxon>Dikarya</taxon>
        <taxon>Ascomycota</taxon>
        <taxon>Pezizomycotina</taxon>
        <taxon>Dothideomycetes</taxon>
        <taxon>Pleosporomycetidae</taxon>
        <taxon>Pleosporales</taxon>
        <taxon>Pleosporineae</taxon>
        <taxon>Didymellaceae</taxon>
        <taxon>Epicoccum</taxon>
    </lineage>
</organism>
<dbReference type="SUPFAM" id="SSF54695">
    <property type="entry name" value="POZ domain"/>
    <property type="match status" value="1"/>
</dbReference>
<evidence type="ECO:0000313" key="3">
    <source>
        <dbReference type="Proteomes" id="UP000193240"/>
    </source>
</evidence>
<dbReference type="STRING" id="105696.A0A1Y2LYB8"/>
<dbReference type="Proteomes" id="UP000193240">
    <property type="component" value="Unassembled WGS sequence"/>
</dbReference>
<reference evidence="2 3" key="1">
    <citation type="journal article" date="2017" name="Genome Announc.">
        <title>Genome sequence of the saprophytic ascomycete Epicoccum nigrum ICMP 19927 strain isolated from New Zealand.</title>
        <authorList>
            <person name="Fokin M."/>
            <person name="Fleetwood D."/>
            <person name="Weir B.S."/>
            <person name="Villas-Boas S.G."/>
        </authorList>
    </citation>
    <scope>NUCLEOTIDE SEQUENCE [LARGE SCALE GENOMIC DNA]</scope>
    <source>
        <strain evidence="2 3">ICMP 19927</strain>
    </source>
</reference>
<keyword evidence="3" id="KW-1185">Reference proteome</keyword>
<dbReference type="InterPro" id="IPR000210">
    <property type="entry name" value="BTB/POZ_dom"/>
</dbReference>
<name>A0A1Y2LYB8_EPING</name>
<dbReference type="EMBL" id="KZ107845">
    <property type="protein sequence ID" value="OSS48926.1"/>
    <property type="molecule type" value="Genomic_DNA"/>
</dbReference>
<protein>
    <recommendedName>
        <fullName evidence="1">BTB domain-containing protein</fullName>
    </recommendedName>
</protein>
<dbReference type="InParanoid" id="A0A1Y2LYB8"/>